<feature type="signal peptide" evidence="1">
    <location>
        <begin position="1"/>
        <end position="19"/>
    </location>
</feature>
<keyword evidence="1" id="KW-0732">Signal</keyword>
<accession>A0A6P2LUP3</accession>
<sequence>MKSVFTIILAAVISMAAHAQTFQTNNVNVQGKITFGPATSPANGLTISPTSVYNPALFAGPHAGSAYPITNPWAVGIGAYSLFSINQPEAEVTGVGTLSCARLTTGNYNVCLGLHTLGSTTDTNNSTAVGNDAVRNAAGGNNITAIGANAGRNGSLDQVTAVGAGALRGNGSSVTFGGTITAGHVVQVTATCNAIGACSNSPATWSYTLTGSDTWGTAVSNLVNKINAAPINETPVNGSVLIAMQARAAQLGPTNVLSLDFPGAVSNGWKVSLGVSITGGGPITETYSIGTGVNAPGVVAIGSFAVDGAAAQNLSNSVYIGQGVAPSLNNASENVCIGTQSCFNGQNVVDNTVVGTFAHQANSSGSWNTVIGAFAGQNATGQTNVLVGVNAGQNMTTGSDNTVIGTYTGDTTSKACITTGSGNVQVGRLACVFDPAAQGQLSIQNIIYGYGNNGSGTTPSTGNVGIGVRQPLVKLDIDGPIRAKGYTGATLPGGIIGMRAFVTDAVSCTFGNPTGSGGSLVCPVFFGNSGWVAG</sequence>
<feature type="chain" id="PRO_5027098170" evidence="1">
    <location>
        <begin position="20"/>
        <end position="534"/>
    </location>
</feature>
<evidence type="ECO:0000313" key="3">
    <source>
        <dbReference type="Proteomes" id="UP000494170"/>
    </source>
</evidence>
<organism evidence="2 3">
    <name type="scientific">Burkholderia lata (strain ATCC 17760 / DSM 23089 / LMG 22485 / NCIMB 9086 / R18194 / 383)</name>
    <dbReference type="NCBI Taxonomy" id="482957"/>
    <lineage>
        <taxon>Bacteria</taxon>
        <taxon>Pseudomonadati</taxon>
        <taxon>Pseudomonadota</taxon>
        <taxon>Betaproteobacteria</taxon>
        <taxon>Burkholderiales</taxon>
        <taxon>Burkholderiaceae</taxon>
        <taxon>Burkholderia</taxon>
        <taxon>Burkholderia cepacia complex</taxon>
    </lineage>
</organism>
<proteinExistence type="predicted"/>
<protein>
    <submittedName>
        <fullName evidence="2">Putative phage lipoprotein</fullName>
    </submittedName>
</protein>
<reference evidence="2 3" key="1">
    <citation type="submission" date="2019-09" db="EMBL/GenBank/DDBJ databases">
        <authorList>
            <person name="Depoorter E."/>
        </authorList>
    </citation>
    <scope>NUCLEOTIDE SEQUENCE [LARGE SCALE GENOMIC DNA]</scope>
    <source>
        <strain evidence="2">LMG 6863</strain>
    </source>
</reference>
<evidence type="ECO:0000313" key="2">
    <source>
        <dbReference type="EMBL" id="VWB70646.1"/>
    </source>
</evidence>
<keyword evidence="2" id="KW-0449">Lipoprotein</keyword>
<dbReference type="AlphaFoldDB" id="A0A6P2LUP3"/>
<dbReference type="EMBL" id="CABVPY010000018">
    <property type="protein sequence ID" value="VWB70646.1"/>
    <property type="molecule type" value="Genomic_DNA"/>
</dbReference>
<dbReference type="Proteomes" id="UP000494170">
    <property type="component" value="Unassembled WGS sequence"/>
</dbReference>
<name>A0A6P2LUP3_BURL3</name>
<dbReference type="RefSeq" id="WP_174941314.1">
    <property type="nucleotide sequence ID" value="NZ_CABVPY010000018.1"/>
</dbReference>
<gene>
    <name evidence="2" type="ORF">BLA6863_03313</name>
</gene>
<evidence type="ECO:0000256" key="1">
    <source>
        <dbReference type="SAM" id="SignalP"/>
    </source>
</evidence>